<evidence type="ECO:0000313" key="3">
    <source>
        <dbReference type="Proteomes" id="UP000051697"/>
    </source>
</evidence>
<name>A0A0R1RMD9_9LACO</name>
<reference evidence="2 3" key="1">
    <citation type="journal article" date="2015" name="Genome Announc.">
        <title>Expanding the biotechnology potential of lactobacilli through comparative genomics of 213 strains and associated genera.</title>
        <authorList>
            <person name="Sun Z."/>
            <person name="Harris H.M."/>
            <person name="McCann A."/>
            <person name="Guo C."/>
            <person name="Argimon S."/>
            <person name="Zhang W."/>
            <person name="Yang X."/>
            <person name="Jeffery I.B."/>
            <person name="Cooney J.C."/>
            <person name="Kagawa T.F."/>
            <person name="Liu W."/>
            <person name="Song Y."/>
            <person name="Salvetti E."/>
            <person name="Wrobel A."/>
            <person name="Rasinkangas P."/>
            <person name="Parkhill J."/>
            <person name="Rea M.C."/>
            <person name="O'Sullivan O."/>
            <person name="Ritari J."/>
            <person name="Douillard F.P."/>
            <person name="Paul Ross R."/>
            <person name="Yang R."/>
            <person name="Briner A.E."/>
            <person name="Felis G.E."/>
            <person name="de Vos W.M."/>
            <person name="Barrangou R."/>
            <person name="Klaenhammer T.R."/>
            <person name="Caufield P.W."/>
            <person name="Cui Y."/>
            <person name="Zhang H."/>
            <person name="O'Toole P.W."/>
        </authorList>
    </citation>
    <scope>NUCLEOTIDE SEQUENCE [LARGE SCALE GENOMIC DNA]</scope>
    <source>
        <strain evidence="2 3">DSM 15707</strain>
    </source>
</reference>
<dbReference type="STRING" id="1423778.FC70_GL000176"/>
<organism evidence="2 3">
    <name type="scientific">Paucilactobacillus oligofermentans DSM 15707 = LMG 22743</name>
    <dbReference type="NCBI Taxonomy" id="1423778"/>
    <lineage>
        <taxon>Bacteria</taxon>
        <taxon>Bacillati</taxon>
        <taxon>Bacillota</taxon>
        <taxon>Bacilli</taxon>
        <taxon>Lactobacillales</taxon>
        <taxon>Lactobacillaceae</taxon>
        <taxon>Paucilactobacillus</taxon>
    </lineage>
</organism>
<dbReference type="SUPFAM" id="SSF53756">
    <property type="entry name" value="UDP-Glycosyltransferase/glycogen phosphorylase"/>
    <property type="match status" value="1"/>
</dbReference>
<dbReference type="PANTHER" id="PTHR12526">
    <property type="entry name" value="GLYCOSYLTRANSFERASE"/>
    <property type="match status" value="1"/>
</dbReference>
<comment type="caution">
    <text evidence="2">The sequence shown here is derived from an EMBL/GenBank/DDBJ whole genome shotgun (WGS) entry which is preliminary data.</text>
</comment>
<keyword evidence="3" id="KW-1185">Reference proteome</keyword>
<proteinExistence type="predicted"/>
<dbReference type="PATRIC" id="fig|1423778.4.peg.192"/>
<dbReference type="EMBL" id="AZFE01000002">
    <property type="protein sequence ID" value="KRL58103.1"/>
    <property type="molecule type" value="Genomic_DNA"/>
</dbReference>
<accession>A0A0R1RMD9</accession>
<dbReference type="AlphaFoldDB" id="A0A0R1RMD9"/>
<dbReference type="OrthoDB" id="570545at2"/>
<keyword evidence="2" id="KW-0808">Transferase</keyword>
<evidence type="ECO:0000313" key="2">
    <source>
        <dbReference type="EMBL" id="KRL58103.1"/>
    </source>
</evidence>
<dbReference type="InterPro" id="IPR001296">
    <property type="entry name" value="Glyco_trans_1"/>
</dbReference>
<sequence>MYYFLDDNMQDHKSGIEHAQIKRLNLFNSFKVPAKIVTIQYNNELHRVTQAAGIADNQLVNLYDYFQETLDIPAQPTMIQDINIDSTWRRAADGPSYNYYENDQRMMYVRRHSEADKRVMNLQYFDHYGKLLKVKWFDVRGFMSVEQIYGWDGKIAIENYLKPDGTIAIQKSRLHDRQGKAIEHFILNYADHKYSFANFNELVSFFYDQMVSDNQLNDGTAPKLIVDRSYELAWPVFHMKKRVYRAMQLHNNHVNASKDMLHAEYNYNYAFGLNHLNDWDGLIGLTKQQKIDLDARFGDEAIKIYQIPGPVVSTATLEAKQIEFSKRTPLKVVMVARISSEKQQDQLVKAWKQVIKVLPEATLDLWGYENADFGKKVKAIVKEEELEKSINFRGYTADVASIYNDAQLLILPSRAEGLPLSLVEAQSHGLPIIANDIKYGPADVVIDQQDGLLTTNGDIDGLAQAIISLLQDQDKLALFSQHAYADSRRYSEAAVMEKWQVLIQDADQFEKGAH</sequence>
<gene>
    <name evidence="2" type="ORF">FC70_GL000176</name>
</gene>
<dbReference type="Proteomes" id="UP000051697">
    <property type="component" value="Unassembled WGS sequence"/>
</dbReference>
<dbReference type="Gene3D" id="3.40.50.2000">
    <property type="entry name" value="Glycogen Phosphorylase B"/>
    <property type="match status" value="3"/>
</dbReference>
<dbReference type="RefSeq" id="WP_057889135.1">
    <property type="nucleotide sequence ID" value="NZ_AZFE01000002.1"/>
</dbReference>
<dbReference type="KEGG" id="lol:LACOL_1657"/>
<protein>
    <submittedName>
        <fullName evidence="2">Poly(Glycerol-phosphate) alpha-glucosyltransferase</fullName>
    </submittedName>
</protein>
<dbReference type="Pfam" id="PF00534">
    <property type="entry name" value="Glycos_transf_1"/>
    <property type="match status" value="1"/>
</dbReference>
<feature type="domain" description="Glycosyl transferase family 1" evidence="1">
    <location>
        <begin position="320"/>
        <end position="484"/>
    </location>
</feature>
<evidence type="ECO:0000259" key="1">
    <source>
        <dbReference type="Pfam" id="PF00534"/>
    </source>
</evidence>
<dbReference type="PANTHER" id="PTHR12526:SF630">
    <property type="entry name" value="GLYCOSYLTRANSFERASE"/>
    <property type="match status" value="1"/>
</dbReference>
<dbReference type="GO" id="GO:0016757">
    <property type="term" value="F:glycosyltransferase activity"/>
    <property type="evidence" value="ECO:0007669"/>
    <property type="project" value="InterPro"/>
</dbReference>